<gene>
    <name evidence="4" type="ORF">SAMN04489740_0742</name>
</gene>
<dbReference type="Gene3D" id="3.40.50.720">
    <property type="entry name" value="NAD(P)-binding Rossmann-like Domain"/>
    <property type="match status" value="1"/>
</dbReference>
<feature type="domain" description="Shikimate dehydrogenase substrate binding N-terminal" evidence="3">
    <location>
        <begin position="9"/>
        <end position="92"/>
    </location>
</feature>
<dbReference type="GO" id="GO:0009073">
    <property type="term" value="P:aromatic amino acid family biosynthetic process"/>
    <property type="evidence" value="ECO:0007669"/>
    <property type="project" value="UniProtKB-KW"/>
</dbReference>
<keyword evidence="2" id="KW-0057">Aromatic amino acid biosynthesis</keyword>
<dbReference type="AlphaFoldDB" id="A0A1H5GFR9"/>
<dbReference type="InterPro" id="IPR013708">
    <property type="entry name" value="Shikimate_DH-bd_N"/>
</dbReference>
<dbReference type="Proteomes" id="UP000182725">
    <property type="component" value="Unassembled WGS sequence"/>
</dbReference>
<dbReference type="GO" id="GO:0009423">
    <property type="term" value="P:chorismate biosynthetic process"/>
    <property type="evidence" value="ECO:0007669"/>
    <property type="project" value="TreeGrafter"/>
</dbReference>
<dbReference type="GO" id="GO:0005829">
    <property type="term" value="C:cytosol"/>
    <property type="evidence" value="ECO:0007669"/>
    <property type="project" value="TreeGrafter"/>
</dbReference>
<evidence type="ECO:0000313" key="5">
    <source>
        <dbReference type="Proteomes" id="UP000182725"/>
    </source>
</evidence>
<evidence type="ECO:0000259" key="3">
    <source>
        <dbReference type="Pfam" id="PF08501"/>
    </source>
</evidence>
<dbReference type="InterPro" id="IPR036291">
    <property type="entry name" value="NAD(P)-bd_dom_sf"/>
</dbReference>
<name>A0A1H5GFR9_9MICC</name>
<dbReference type="RefSeq" id="WP_074710569.1">
    <property type="nucleotide sequence ID" value="NZ_FNTV01000001.1"/>
</dbReference>
<dbReference type="GO" id="GO:0019632">
    <property type="term" value="P:shikimate metabolic process"/>
    <property type="evidence" value="ECO:0007669"/>
    <property type="project" value="TreeGrafter"/>
</dbReference>
<dbReference type="Pfam" id="PF08501">
    <property type="entry name" value="Shikimate_dh_N"/>
    <property type="match status" value="1"/>
</dbReference>
<evidence type="ECO:0000256" key="2">
    <source>
        <dbReference type="ARBA" id="ARBA00023141"/>
    </source>
</evidence>
<dbReference type="EMBL" id="FNTV01000001">
    <property type="protein sequence ID" value="SEE14008.1"/>
    <property type="molecule type" value="Genomic_DNA"/>
</dbReference>
<dbReference type="GO" id="GO:0050661">
    <property type="term" value="F:NADP binding"/>
    <property type="evidence" value="ECO:0007669"/>
    <property type="project" value="TreeGrafter"/>
</dbReference>
<organism evidence="4 5">
    <name type="scientific">Arthrobacter alpinus</name>
    <dbReference type="NCBI Taxonomy" id="656366"/>
    <lineage>
        <taxon>Bacteria</taxon>
        <taxon>Bacillati</taxon>
        <taxon>Actinomycetota</taxon>
        <taxon>Actinomycetes</taxon>
        <taxon>Micrococcales</taxon>
        <taxon>Micrococcaceae</taxon>
        <taxon>Arthrobacter</taxon>
    </lineage>
</organism>
<keyword evidence="2" id="KW-0028">Amino-acid biosynthesis</keyword>
<dbReference type="SUPFAM" id="SSF51735">
    <property type="entry name" value="NAD(P)-binding Rossmann-fold domains"/>
    <property type="match status" value="1"/>
</dbReference>
<dbReference type="InterPro" id="IPR022893">
    <property type="entry name" value="Shikimate_DH_fam"/>
</dbReference>
<dbReference type="CDD" id="cd01065">
    <property type="entry name" value="NAD_bind_Shikimate_DH"/>
    <property type="match status" value="1"/>
</dbReference>
<dbReference type="PANTHER" id="PTHR21089">
    <property type="entry name" value="SHIKIMATE DEHYDROGENASE"/>
    <property type="match status" value="1"/>
</dbReference>
<sequence>MLTSRQGAVLGHPIGHSKSPALHNAAYQELGVNFSYRAIDVEVDGLAALMAQVRAEGNWYGLSVTMPLKNAAVDLVDELTDVARTLGAVNTIIATNDDDGATRLRGDNTDVAGIVNALRHSGVGERPRAAILGGGGTAVSAIAALVDLDATEVVVFVRNLPKAAETMEVAVALGAPATLETFDRAAATLGRFDVVISTLPPRAADGLASGFAATGDQADGVLLDVAYDPWPSALAQAWESRGGTVVAGIEMLLYQGVEQVKLFAEAGGYGTLATDKQGDVINVMCDAIGVHRRKPYEQNMAG</sequence>
<proteinExistence type="predicted"/>
<protein>
    <submittedName>
        <fullName evidence="4">Shikimate dehydrogenase</fullName>
    </submittedName>
</protein>
<dbReference type="PANTHER" id="PTHR21089:SF1">
    <property type="entry name" value="BIFUNCTIONAL 3-DEHYDROQUINATE DEHYDRATASE_SHIKIMATE DEHYDROGENASE, CHLOROPLASTIC"/>
    <property type="match status" value="1"/>
</dbReference>
<accession>A0A1H5GFR9</accession>
<evidence type="ECO:0000256" key="1">
    <source>
        <dbReference type="ARBA" id="ARBA00004871"/>
    </source>
</evidence>
<dbReference type="GO" id="GO:0004764">
    <property type="term" value="F:shikimate 3-dehydrogenase (NADP+) activity"/>
    <property type="evidence" value="ECO:0007669"/>
    <property type="project" value="InterPro"/>
</dbReference>
<dbReference type="Gene3D" id="3.40.50.10860">
    <property type="entry name" value="Leucine Dehydrogenase, chain A, domain 1"/>
    <property type="match status" value="1"/>
</dbReference>
<dbReference type="NCBIfam" id="NF001311">
    <property type="entry name" value="PRK00258.1-3"/>
    <property type="match status" value="1"/>
</dbReference>
<dbReference type="InterPro" id="IPR046346">
    <property type="entry name" value="Aminoacid_DH-like_N_sf"/>
</dbReference>
<comment type="pathway">
    <text evidence="1">Metabolic intermediate biosynthesis; chorismate biosynthesis; chorismate from D-erythrose 4-phosphate and phosphoenolpyruvate: step 4/7.</text>
</comment>
<reference evidence="4 5" key="1">
    <citation type="submission" date="2016-10" db="EMBL/GenBank/DDBJ databases">
        <authorList>
            <person name="de Groot N.N."/>
        </authorList>
    </citation>
    <scope>NUCLEOTIDE SEQUENCE [LARGE SCALE GENOMIC DNA]</scope>
    <source>
        <strain evidence="4 5">DSM 22274</strain>
    </source>
</reference>
<evidence type="ECO:0000313" key="4">
    <source>
        <dbReference type="EMBL" id="SEE14008.1"/>
    </source>
</evidence>
<dbReference type="SUPFAM" id="SSF53223">
    <property type="entry name" value="Aminoacid dehydrogenase-like, N-terminal domain"/>
    <property type="match status" value="1"/>
</dbReference>